<keyword evidence="1" id="KW-1133">Transmembrane helix</keyword>
<feature type="transmembrane region" description="Helical" evidence="1">
    <location>
        <begin position="32"/>
        <end position="50"/>
    </location>
</feature>
<feature type="transmembrane region" description="Helical" evidence="1">
    <location>
        <begin position="94"/>
        <end position="118"/>
    </location>
</feature>
<protein>
    <recommendedName>
        <fullName evidence="4">DUF2809 domain-containing protein</fullName>
    </recommendedName>
</protein>
<evidence type="ECO:0000313" key="3">
    <source>
        <dbReference type="Proteomes" id="UP000092584"/>
    </source>
</evidence>
<feature type="transmembrane region" description="Helical" evidence="1">
    <location>
        <begin position="7"/>
        <end position="26"/>
    </location>
</feature>
<gene>
    <name evidence="2" type="ORF">LPB3_14095</name>
</gene>
<dbReference type="EMBL" id="LSFM01000025">
    <property type="protein sequence ID" value="OBY61920.1"/>
    <property type="molecule type" value="Genomic_DNA"/>
</dbReference>
<dbReference type="AlphaFoldDB" id="A0A1B8TQJ5"/>
<evidence type="ECO:0008006" key="4">
    <source>
        <dbReference type="Google" id="ProtNLM"/>
    </source>
</evidence>
<evidence type="ECO:0000256" key="1">
    <source>
        <dbReference type="SAM" id="Phobius"/>
    </source>
</evidence>
<accession>A0A1B8TQJ5</accession>
<keyword evidence="1" id="KW-0472">Membrane</keyword>
<keyword evidence="3" id="KW-1185">Reference proteome</keyword>
<name>A0A1B8TQJ5_9FLAO</name>
<dbReference type="Proteomes" id="UP000092584">
    <property type="component" value="Unassembled WGS sequence"/>
</dbReference>
<dbReference type="Pfam" id="PF10990">
    <property type="entry name" value="DUF2809"/>
    <property type="match status" value="1"/>
</dbReference>
<dbReference type="InterPro" id="IPR021257">
    <property type="entry name" value="DUF2809"/>
</dbReference>
<evidence type="ECO:0000313" key="2">
    <source>
        <dbReference type="EMBL" id="OBY61920.1"/>
    </source>
</evidence>
<organism evidence="2 3">
    <name type="scientific">Polaribacter vadi</name>
    <dbReference type="NCBI Taxonomy" id="1774273"/>
    <lineage>
        <taxon>Bacteria</taxon>
        <taxon>Pseudomonadati</taxon>
        <taxon>Bacteroidota</taxon>
        <taxon>Flavobacteriia</taxon>
        <taxon>Flavobacteriales</taxon>
        <taxon>Flavobacteriaceae</taxon>
    </lineage>
</organism>
<keyword evidence="1" id="KW-0812">Transmembrane</keyword>
<feature type="transmembrane region" description="Helical" evidence="1">
    <location>
        <begin position="62"/>
        <end position="82"/>
    </location>
</feature>
<dbReference type="STRING" id="1774273.LPB03_15210"/>
<reference evidence="3" key="1">
    <citation type="submission" date="2016-02" db="EMBL/GenBank/DDBJ databases">
        <authorList>
            <person name="Shin S.-K."/>
            <person name="Yi H."/>
            <person name="Kim E."/>
        </authorList>
    </citation>
    <scope>NUCLEOTIDE SEQUENCE [LARGE SCALE GENOMIC DNA]</scope>
    <source>
        <strain evidence="3">LPB0003</strain>
    </source>
</reference>
<sequence>MHYKMTFNLKYFLIFIILFLSEIFIAKYTTGFIRHTFGDYLCVILIYAFIKSFVKISNLKTASIVLLIAYTVEFLQLTNLQNFYPNEHVKTLKLILGTSFSIGDLVAYTLGIISTLLIEHKLEKRYEKTI</sequence>
<comment type="caution">
    <text evidence="2">The sequence shown here is derived from an EMBL/GenBank/DDBJ whole genome shotgun (WGS) entry which is preliminary data.</text>
</comment>
<dbReference type="OrthoDB" id="5360192at2"/>
<proteinExistence type="predicted"/>